<proteinExistence type="predicted"/>
<dbReference type="AlphaFoldDB" id="A0AAV7KAQ1"/>
<protein>
    <submittedName>
        <fullName evidence="1">Uncharacterized protein</fullName>
    </submittedName>
</protein>
<organism evidence="1 2">
    <name type="scientific">Oopsacas minuta</name>
    <dbReference type="NCBI Taxonomy" id="111878"/>
    <lineage>
        <taxon>Eukaryota</taxon>
        <taxon>Metazoa</taxon>
        <taxon>Porifera</taxon>
        <taxon>Hexactinellida</taxon>
        <taxon>Hexasterophora</taxon>
        <taxon>Lyssacinosida</taxon>
        <taxon>Leucopsacidae</taxon>
        <taxon>Oopsacas</taxon>
    </lineage>
</organism>
<dbReference type="Proteomes" id="UP001165289">
    <property type="component" value="Unassembled WGS sequence"/>
</dbReference>
<reference evidence="1 2" key="1">
    <citation type="journal article" date="2023" name="BMC Biol.">
        <title>The compact genome of the sponge Oopsacas minuta (Hexactinellida) is lacking key metazoan core genes.</title>
        <authorList>
            <person name="Santini S."/>
            <person name="Schenkelaars Q."/>
            <person name="Jourda C."/>
            <person name="Duchesne M."/>
            <person name="Belahbib H."/>
            <person name="Rocher C."/>
            <person name="Selva M."/>
            <person name="Riesgo A."/>
            <person name="Vervoort M."/>
            <person name="Leys S.P."/>
            <person name="Kodjabachian L."/>
            <person name="Le Bivic A."/>
            <person name="Borchiellini C."/>
            <person name="Claverie J.M."/>
            <person name="Renard E."/>
        </authorList>
    </citation>
    <scope>NUCLEOTIDE SEQUENCE [LARGE SCALE GENOMIC DNA]</scope>
    <source>
        <strain evidence="1">SPO-2</strain>
    </source>
</reference>
<sequence>MDINLLSSCMYAIVVSTETRAKLPNSVADLIAKYERKWPGRVMLIEYTGDVTCSLVDLQKLRPSYSCFVTFHSECSRMFVARVHHLTREIDQSNPYYDTVWGILTGRDEEDVLFTLRQKPLIIRRVLSGTPVNLNNFESGVWYNEGKKGEATRRKFDSNEVLKEQCPGDASEDIVRELSTPRDREGDKGVDMIVTSGHASEKDWNIGYSFESGKLVSKEGKLCGLTIEGRVIPVTHNGSAKVYSAAGNCLMGHIKDVNSMALCWMHSAGVVQMTGYTVVTWFGYAGWGVHSYFIDNPGSMTFSEAFYANQQSLIAKLHLKYPTVPIPYLSTADSQTGDDNYECNGLLHDQDKVAFYGDPAYEARLMENQENNCYIKSMKLMPDSNTDTSEWIVCKLSVYTKCHGKFNCMEPSAELMTFPRPPVFILPCMMSAVKIIEGDAVANCRSVLLPLTGKYFQGQTHDVIIAFKI</sequence>
<evidence type="ECO:0000313" key="1">
    <source>
        <dbReference type="EMBL" id="KAI6657775.1"/>
    </source>
</evidence>
<name>A0AAV7KAQ1_9METZ</name>
<comment type="caution">
    <text evidence="1">The sequence shown here is derived from an EMBL/GenBank/DDBJ whole genome shotgun (WGS) entry which is preliminary data.</text>
</comment>
<accession>A0AAV7KAQ1</accession>
<gene>
    <name evidence="1" type="ORF">LOD99_518</name>
</gene>
<keyword evidence="2" id="KW-1185">Reference proteome</keyword>
<dbReference type="EMBL" id="JAKMXF010000111">
    <property type="protein sequence ID" value="KAI6657775.1"/>
    <property type="molecule type" value="Genomic_DNA"/>
</dbReference>
<evidence type="ECO:0000313" key="2">
    <source>
        <dbReference type="Proteomes" id="UP001165289"/>
    </source>
</evidence>